<evidence type="ECO:0000256" key="2">
    <source>
        <dbReference type="ARBA" id="ARBA00023155"/>
    </source>
</evidence>
<comment type="subcellular location">
    <subcellularLocation>
        <location evidence="4 5">Nucleus</location>
    </subcellularLocation>
</comment>
<dbReference type="OrthoDB" id="10056939at2759"/>
<evidence type="ECO:0000313" key="7">
    <source>
        <dbReference type="EMBL" id="TBU02779.1"/>
    </source>
</evidence>
<evidence type="ECO:0000256" key="3">
    <source>
        <dbReference type="ARBA" id="ARBA00023242"/>
    </source>
</evidence>
<dbReference type="InterPro" id="IPR001356">
    <property type="entry name" value="HD"/>
</dbReference>
<dbReference type="Proteomes" id="UP000292282">
    <property type="component" value="Unassembled WGS sequence"/>
</dbReference>
<comment type="caution">
    <text evidence="8">The sequence shown here is derived from an EMBL/GenBank/DDBJ whole genome shotgun (WGS) entry which is preliminary data.</text>
</comment>
<keyword evidence="9" id="KW-1185">Reference proteome</keyword>
<dbReference type="Proteomes" id="UP000292362">
    <property type="component" value="Unassembled WGS sequence"/>
</dbReference>
<gene>
    <name evidence="7" type="ORF">CWI37_0416p0020</name>
    <name evidence="8" type="ORF">CWI38_0345p0020</name>
</gene>
<dbReference type="Pfam" id="PF00046">
    <property type="entry name" value="Homeodomain"/>
    <property type="match status" value="1"/>
</dbReference>
<evidence type="ECO:0000313" key="10">
    <source>
        <dbReference type="Proteomes" id="UP000292362"/>
    </source>
</evidence>
<evidence type="ECO:0000256" key="5">
    <source>
        <dbReference type="RuleBase" id="RU000682"/>
    </source>
</evidence>
<name>A0A4Q9LY47_9MICR</name>
<dbReference type="InterPro" id="IPR009057">
    <property type="entry name" value="Homeodomain-like_sf"/>
</dbReference>
<dbReference type="AlphaFoldDB" id="A0A4Q9LY47"/>
<proteinExistence type="predicted"/>
<dbReference type="STRING" id="1176355.A0A4Q9LY47"/>
<accession>A0A4Q9LY47</accession>
<dbReference type="VEuPathDB" id="MicrosporidiaDB:CWI38_0345p0020"/>
<feature type="DNA-binding region" description="Homeobox" evidence="4">
    <location>
        <begin position="92"/>
        <end position="151"/>
    </location>
</feature>
<keyword evidence="1 4" id="KW-0238">DNA-binding</keyword>
<keyword evidence="2 4" id="KW-0371">Homeobox</keyword>
<dbReference type="SMART" id="SM00389">
    <property type="entry name" value="HOX"/>
    <property type="match status" value="1"/>
</dbReference>
<dbReference type="Gene3D" id="1.10.10.60">
    <property type="entry name" value="Homeodomain-like"/>
    <property type="match status" value="1"/>
</dbReference>
<dbReference type="EMBL" id="PITK01000345">
    <property type="protein sequence ID" value="TBU13753.1"/>
    <property type="molecule type" value="Genomic_DNA"/>
</dbReference>
<evidence type="ECO:0000313" key="9">
    <source>
        <dbReference type="Proteomes" id="UP000292282"/>
    </source>
</evidence>
<feature type="domain" description="Homeobox" evidence="6">
    <location>
        <begin position="90"/>
        <end position="150"/>
    </location>
</feature>
<dbReference type="SUPFAM" id="SSF46689">
    <property type="entry name" value="Homeodomain-like"/>
    <property type="match status" value="1"/>
</dbReference>
<dbReference type="GO" id="GO:0003677">
    <property type="term" value="F:DNA binding"/>
    <property type="evidence" value="ECO:0007669"/>
    <property type="project" value="UniProtKB-UniRule"/>
</dbReference>
<dbReference type="PANTHER" id="PTHR11850">
    <property type="entry name" value="HOMEOBOX PROTEIN TRANSCRIPTION FACTORS"/>
    <property type="match status" value="1"/>
</dbReference>
<evidence type="ECO:0000256" key="1">
    <source>
        <dbReference type="ARBA" id="ARBA00023125"/>
    </source>
</evidence>
<evidence type="ECO:0000313" key="8">
    <source>
        <dbReference type="EMBL" id="TBU13753.1"/>
    </source>
</evidence>
<protein>
    <submittedName>
        <fullName evidence="8">Homeobox domain-containing protein</fullName>
    </submittedName>
</protein>
<sequence>MQDLAQKIATKMNCIKYDYIGVNNRLYEKIYKYMRRPVVNESLISPKISNQTIMLLNSRLRSMRENAVDVLGIYLKSFLESEEKNYSQGSSSPQKPRRFPKNIVEALEDSFNEDQYPTDSEKSRLAKVFHLTTKQVNNWFTNKRNRTKYAGDSQKHNYI</sequence>
<dbReference type="EMBL" id="PITJ01000416">
    <property type="protein sequence ID" value="TBU02779.1"/>
    <property type="molecule type" value="Genomic_DNA"/>
</dbReference>
<organism evidence="8 9">
    <name type="scientific">Hamiltosporidium tvaerminnensis</name>
    <dbReference type="NCBI Taxonomy" id="1176355"/>
    <lineage>
        <taxon>Eukaryota</taxon>
        <taxon>Fungi</taxon>
        <taxon>Fungi incertae sedis</taxon>
        <taxon>Microsporidia</taxon>
        <taxon>Dubosqiidae</taxon>
        <taxon>Hamiltosporidium</taxon>
    </lineage>
</organism>
<dbReference type="InterPro" id="IPR050224">
    <property type="entry name" value="TALE_homeobox"/>
</dbReference>
<dbReference type="GO" id="GO:0005634">
    <property type="term" value="C:nucleus"/>
    <property type="evidence" value="ECO:0007669"/>
    <property type="project" value="UniProtKB-SubCell"/>
</dbReference>
<dbReference type="PROSITE" id="PS50071">
    <property type="entry name" value="HOMEOBOX_2"/>
    <property type="match status" value="1"/>
</dbReference>
<reference evidence="9 10" key="1">
    <citation type="submission" date="2017-12" db="EMBL/GenBank/DDBJ databases">
        <authorList>
            <person name="Pombert J.-F."/>
            <person name="Haag K.L."/>
            <person name="Ebert D."/>
        </authorList>
    </citation>
    <scope>NUCLEOTIDE SEQUENCE [LARGE SCALE GENOMIC DNA]</scope>
    <source>
        <strain evidence="7">FI-OER-3-3</strain>
        <strain evidence="8">IL-G-3</strain>
    </source>
</reference>
<dbReference type="CDD" id="cd00086">
    <property type="entry name" value="homeodomain"/>
    <property type="match status" value="1"/>
</dbReference>
<keyword evidence="3 4" id="KW-0539">Nucleus</keyword>
<evidence type="ECO:0000256" key="4">
    <source>
        <dbReference type="PROSITE-ProRule" id="PRU00108"/>
    </source>
</evidence>
<evidence type="ECO:0000259" key="6">
    <source>
        <dbReference type="PROSITE" id="PS50071"/>
    </source>
</evidence>
<dbReference type="VEuPathDB" id="MicrosporidiaDB:CWI37_0416p0020"/>